<dbReference type="Gene3D" id="2.30.30.40">
    <property type="entry name" value="SH3 Domains"/>
    <property type="match status" value="1"/>
</dbReference>
<evidence type="ECO:0000313" key="3">
    <source>
        <dbReference type="Proteomes" id="UP000464314"/>
    </source>
</evidence>
<feature type="chain" id="PRO_5027037952" description="SH3b domain-containing protein" evidence="1">
    <location>
        <begin position="26"/>
        <end position="358"/>
    </location>
</feature>
<dbReference type="KEGG" id="anr:Ana3638_18740"/>
<dbReference type="AlphaFoldDB" id="A0A6P1TQE3"/>
<evidence type="ECO:0000313" key="2">
    <source>
        <dbReference type="EMBL" id="QHQ62567.1"/>
    </source>
</evidence>
<keyword evidence="1" id="KW-0732">Signal</keyword>
<protein>
    <recommendedName>
        <fullName evidence="4">SH3b domain-containing protein</fullName>
    </recommendedName>
</protein>
<name>A0A6P1TQE3_9FIRM</name>
<proteinExistence type="predicted"/>
<organism evidence="2 3">
    <name type="scientific">Anaerocolumna sedimenticola</name>
    <dbReference type="NCBI Taxonomy" id="2696063"/>
    <lineage>
        <taxon>Bacteria</taxon>
        <taxon>Bacillati</taxon>
        <taxon>Bacillota</taxon>
        <taxon>Clostridia</taxon>
        <taxon>Lachnospirales</taxon>
        <taxon>Lachnospiraceae</taxon>
        <taxon>Anaerocolumna</taxon>
    </lineage>
</organism>
<evidence type="ECO:0008006" key="4">
    <source>
        <dbReference type="Google" id="ProtNLM"/>
    </source>
</evidence>
<evidence type="ECO:0000256" key="1">
    <source>
        <dbReference type="SAM" id="SignalP"/>
    </source>
</evidence>
<sequence>MKKRFMSILLTLCMALTLLPTAAYAATKNKSQPSEGWDYLRCMDNYLNIDADGNAELRDKSKTPEGNTKFRIHSYGSDVGAGMFGFELEDGRFLGLELSEDEMFKNPKALNGLRVKALKADFKKYMLRWNINSENEKDIFSMRPRMLQDYVLNASGEKNDDGTHIITWKHVDRGICPAYPVPDAPQHGEFRFIPVLPALFSVKSNNTPYRAKPDGDIIGKLGSGTKVWVTEIEGDWAKVTYKGNTYYMWVWKLKTVNPTATAAVEILSSPTKTTYKIGNGFSTAGLKAVDLTGGIETNVNNKITFYIQESVDAAGGGYILKDEVKIKKGHKFKTKGEAVIIMKYKGKSMGSYWIEVTK</sequence>
<dbReference type="Proteomes" id="UP000464314">
    <property type="component" value="Chromosome"/>
</dbReference>
<reference evidence="2 3" key="1">
    <citation type="submission" date="2020-01" db="EMBL/GenBank/DDBJ databases">
        <title>Genome analysis of Anaerocolumna sp. CBA3638.</title>
        <authorList>
            <person name="Kim J."/>
            <person name="Roh S.W."/>
        </authorList>
    </citation>
    <scope>NUCLEOTIDE SEQUENCE [LARGE SCALE GENOMIC DNA]</scope>
    <source>
        <strain evidence="2 3">CBA3638</strain>
    </source>
</reference>
<dbReference type="RefSeq" id="WP_161839390.1">
    <property type="nucleotide sequence ID" value="NZ_CP048000.1"/>
</dbReference>
<gene>
    <name evidence="2" type="ORF">Ana3638_18740</name>
</gene>
<accession>A0A6P1TQE3</accession>
<keyword evidence="3" id="KW-1185">Reference proteome</keyword>
<dbReference type="EMBL" id="CP048000">
    <property type="protein sequence ID" value="QHQ62567.1"/>
    <property type="molecule type" value="Genomic_DNA"/>
</dbReference>
<feature type="signal peptide" evidence="1">
    <location>
        <begin position="1"/>
        <end position="25"/>
    </location>
</feature>